<dbReference type="Proteomes" id="UP000469545">
    <property type="component" value="Unassembled WGS sequence"/>
</dbReference>
<keyword evidence="2" id="KW-1185">Reference proteome</keyword>
<sequence>MVSTKLLQKALKELEDAKPAYVEADRFYTGTFVEPFQSVIMQRLLMRKEVNYKAVLSAVPVDAVVEKLEIVDIQTTDEDATDELQNFWKANQLQFVHKSAILAAEKFGDAYIFMWPEYDESQDSIEPDVLTGISASYQSPLKVRVFYDDMNPARKTHAVKRLKTGRGKQERAWLYLRDGTIEMYETPENKCGIEDFRYVEDVDNPLDEIPFIHLRNDLPYGRPLHEKAYGPQNQITKFLVNEVSGSDFNAFPQRYALAKTKGTSGGDDIDWSGQDDTVPDQDENQVSKLVSGPGRIWDLSGFDSVGQFNSADVDQYLKPIEKAVELMAVATGTPAYYFSADSVGGGTPSGESIRQRDARLNTKASWHQQHLDAGFEEMLHMAAELLLVDSDDLSISIKWKPIEYVSETEKLELIGRKIELGIPIAVAFAEGGYDEETVTEWMSGKPNDIELGRRVALLNTLGDAMQKLGTASALGLDMANVNELVTGVIADIGGLREQQDDEPAV</sequence>
<name>A0A6N9V123_9ACTN</name>
<dbReference type="RefSeq" id="WP_164143454.1">
    <property type="nucleotide sequence ID" value="NZ_JAAGMB010000897.1"/>
</dbReference>
<evidence type="ECO:0000313" key="1">
    <source>
        <dbReference type="EMBL" id="NEB22130.1"/>
    </source>
</evidence>
<gene>
    <name evidence="1" type="ORF">G3I46_37490</name>
</gene>
<protein>
    <submittedName>
        <fullName evidence="1">Phage portal protein</fullName>
    </submittedName>
</protein>
<accession>A0A6N9V123</accession>
<dbReference type="Pfam" id="PF05133">
    <property type="entry name" value="SPP1_portal"/>
    <property type="match status" value="1"/>
</dbReference>
<reference evidence="1 2" key="1">
    <citation type="submission" date="2020-01" db="EMBL/GenBank/DDBJ databases">
        <title>Insect and environment-associated Actinomycetes.</title>
        <authorList>
            <person name="Currrie C."/>
            <person name="Chevrette M."/>
            <person name="Carlson C."/>
            <person name="Stubbendieck R."/>
            <person name="Wendt-Pienkowski E."/>
        </authorList>
    </citation>
    <scope>NUCLEOTIDE SEQUENCE [LARGE SCALE GENOMIC DNA]</scope>
    <source>
        <strain evidence="1 2">SID14172</strain>
    </source>
</reference>
<dbReference type="EMBL" id="JAAGMB010000897">
    <property type="protein sequence ID" value="NEB22130.1"/>
    <property type="molecule type" value="Genomic_DNA"/>
</dbReference>
<proteinExistence type="predicted"/>
<comment type="caution">
    <text evidence="1">The sequence shown here is derived from an EMBL/GenBank/DDBJ whole genome shotgun (WGS) entry which is preliminary data.</text>
</comment>
<dbReference type="InterPro" id="IPR021145">
    <property type="entry name" value="Portal_protein_SPP1_Gp6-like"/>
</dbReference>
<dbReference type="AlphaFoldDB" id="A0A6N9V123"/>
<organism evidence="1 2">
    <name type="scientific">Streptomyces coelicoflavus</name>
    <dbReference type="NCBI Taxonomy" id="285562"/>
    <lineage>
        <taxon>Bacteria</taxon>
        <taxon>Bacillati</taxon>
        <taxon>Actinomycetota</taxon>
        <taxon>Actinomycetes</taxon>
        <taxon>Kitasatosporales</taxon>
        <taxon>Streptomycetaceae</taxon>
        <taxon>Streptomyces</taxon>
    </lineage>
</organism>
<evidence type="ECO:0000313" key="2">
    <source>
        <dbReference type="Proteomes" id="UP000469545"/>
    </source>
</evidence>